<evidence type="ECO:0000313" key="2">
    <source>
        <dbReference type="Proteomes" id="UP001143910"/>
    </source>
</evidence>
<keyword evidence="2" id="KW-1185">Reference proteome</keyword>
<dbReference type="EMBL" id="JANJQO010000163">
    <property type="protein sequence ID" value="KAJ2980926.1"/>
    <property type="molecule type" value="Genomic_DNA"/>
</dbReference>
<evidence type="ECO:0000313" key="1">
    <source>
        <dbReference type="EMBL" id="KAJ2980926.1"/>
    </source>
</evidence>
<proteinExistence type="predicted"/>
<accession>A0ACC1NPZ5</accession>
<protein>
    <submittedName>
        <fullName evidence="1">Uncharacterized protein</fullName>
    </submittedName>
</protein>
<dbReference type="Proteomes" id="UP001143910">
    <property type="component" value="Unassembled WGS sequence"/>
</dbReference>
<comment type="caution">
    <text evidence="1">The sequence shown here is derived from an EMBL/GenBank/DDBJ whole genome shotgun (WGS) entry which is preliminary data.</text>
</comment>
<gene>
    <name evidence="1" type="ORF">NQ176_g2345</name>
</gene>
<reference evidence="1" key="1">
    <citation type="submission" date="2022-08" db="EMBL/GenBank/DDBJ databases">
        <title>Genome Sequence of Lecanicillium fungicola.</title>
        <authorList>
            <person name="Buettner E."/>
        </authorList>
    </citation>
    <scope>NUCLEOTIDE SEQUENCE</scope>
    <source>
        <strain evidence="1">Babe33</strain>
    </source>
</reference>
<name>A0ACC1NPZ5_9HYPO</name>
<organism evidence="1 2">
    <name type="scientific">Zarea fungicola</name>
    <dbReference type="NCBI Taxonomy" id="93591"/>
    <lineage>
        <taxon>Eukaryota</taxon>
        <taxon>Fungi</taxon>
        <taxon>Dikarya</taxon>
        <taxon>Ascomycota</taxon>
        <taxon>Pezizomycotina</taxon>
        <taxon>Sordariomycetes</taxon>
        <taxon>Hypocreomycetidae</taxon>
        <taxon>Hypocreales</taxon>
        <taxon>Cordycipitaceae</taxon>
        <taxon>Zarea</taxon>
    </lineage>
</organism>
<sequence>MVAATSPLSIIIESKTSSTASWDSGSVHPSPLASHPFRIPTPNFSDLDIPSDLQYSSRPISAANLAGTRTSYLGGDLHETMRYGKQGRRRRSRDDIAALIEFLRTHEPPPDNFMSQPYSADEEERSRWDKVIGRKRSKSMGRAPAPLRLPDSAVAGVTTGGHRHIAISIPLDASHFGDTPKSQYPVFPNDTQPPLPPLPESIRTYKNEKGVVTVLRPLSPDHYYSSTPGNPTSPRRFDRDVPPQPLRNRRLASPSSPPLSPTDSESWPLARSDSDRSSTALQPSTPGESTEKSIPALNGATHSSSEFIRAAYPTRGSSMVPKHHPKHHHATSIDEVIAAENEAVNRNPSPMPREGVSRRQTERRTGRPPVSLATSPVARKSASNLRAEWQADKEQPGRQSRVTQITDSPIIDSREHSPSPPSSIISVKSRREKVRDKKLRDLAAARSSKFSSMASPATANEGDKSVQDNAKTKPASAPDTDSGPTISTIMVVVDVKPEGDDSPEATVVASNDDAGSVIEMLPEPVVKLPETTKGSCNPTPPTSTETSPSQRHGFDTRTSLTRRREWQTNRELERKKREAAAVAKAQLRQLAASEKFSVCTKPIASSACVTWKAEFVALNEMATSGCEP</sequence>